<keyword evidence="2" id="KW-1185">Reference proteome</keyword>
<protein>
    <submittedName>
        <fullName evidence="1">Uncharacterized protein</fullName>
    </submittedName>
</protein>
<dbReference type="KEGG" id="ebm:SG0102_09440"/>
<evidence type="ECO:0000313" key="1">
    <source>
        <dbReference type="EMBL" id="BBH26010.1"/>
    </source>
</evidence>
<dbReference type="Proteomes" id="UP000268059">
    <property type="component" value="Chromosome"/>
</dbReference>
<dbReference type="InterPro" id="IPR012340">
    <property type="entry name" value="NA-bd_OB-fold"/>
</dbReference>
<proteinExistence type="predicted"/>
<dbReference type="OrthoDB" id="1637993at2"/>
<gene>
    <name evidence="1" type="ORF">SG0102_09440</name>
</gene>
<name>A0A3G9J4C3_9FIRM</name>
<dbReference type="InParanoid" id="A0A3G9J4C3"/>
<organism evidence="1 2">
    <name type="scientific">Intestinibaculum porci</name>
    <dbReference type="NCBI Taxonomy" id="2487118"/>
    <lineage>
        <taxon>Bacteria</taxon>
        <taxon>Bacillati</taxon>
        <taxon>Bacillota</taxon>
        <taxon>Erysipelotrichia</taxon>
        <taxon>Erysipelotrichales</taxon>
        <taxon>Erysipelotrichaceae</taxon>
        <taxon>Intestinibaculum</taxon>
    </lineage>
</organism>
<dbReference type="AlphaFoldDB" id="A0A3G9J4C3"/>
<dbReference type="Gene3D" id="2.40.50.140">
    <property type="entry name" value="Nucleic acid-binding proteins"/>
    <property type="match status" value="1"/>
</dbReference>
<accession>A0A3G9J4C3</accession>
<reference evidence="1 2" key="1">
    <citation type="submission" date="2018-11" db="EMBL/GenBank/DDBJ databases">
        <title>Novel Erysipelotrichaceae bacterium isolated from small intestine of a swine.</title>
        <authorList>
            <person name="Kim J.S."/>
            <person name="Choe H."/>
            <person name="Lee Y.R."/>
            <person name="Kim K.M."/>
            <person name="Park D.S."/>
        </authorList>
    </citation>
    <scope>NUCLEOTIDE SEQUENCE [LARGE SCALE GENOMIC DNA]</scope>
    <source>
        <strain evidence="1 2">SG0102</strain>
    </source>
</reference>
<dbReference type="EMBL" id="AP019309">
    <property type="protein sequence ID" value="BBH26010.1"/>
    <property type="molecule type" value="Genomic_DNA"/>
</dbReference>
<dbReference type="RefSeq" id="WP_125118919.1">
    <property type="nucleotide sequence ID" value="NZ_AP019309.1"/>
</dbReference>
<sequence length="409" mass="48377">MDDKVKDLTAYENRFKEDPTSFNDFQAMDFVKELKNQNKNDEAIEVGRTFRQVAPELKRYINHYGFALYNRFINIDDEAIQDNEKLFFDILDEIAEVCKQERYSPLEPAVNRAVKYLTHQDPVDYNKVNDMLNKLDAPTLNDKPFVNADGVEFESFKEKWYRLKIRALFETKRYRECIEEANIALTLPLKWHHNTLNWIKYYRGSSLVEVGRYEEAEQVFLSLKNFRAAHSADVLFKLYLHTDRKDEAYTNLIYDFFRDGFDRRNLGIYKNILAMAEDKGIEKASQLAAALVKTLDPETEVTEDISAYADVDASALFDKLYSEIMYRLENYIPRQEGKVIYYNYDKEFGSILQEGEDNLFFRQSDFIDDEEVRKYDVVEYSVINSYDAKRKQPSSRAVMLRVLYEDIDY</sequence>
<evidence type="ECO:0000313" key="2">
    <source>
        <dbReference type="Proteomes" id="UP000268059"/>
    </source>
</evidence>
<dbReference type="InterPro" id="IPR011990">
    <property type="entry name" value="TPR-like_helical_dom_sf"/>
</dbReference>
<dbReference type="SUPFAM" id="SSF48452">
    <property type="entry name" value="TPR-like"/>
    <property type="match status" value="1"/>
</dbReference>